<dbReference type="GO" id="GO:0006357">
    <property type="term" value="P:regulation of transcription by RNA polymerase II"/>
    <property type="evidence" value="ECO:0007669"/>
    <property type="project" value="TreeGrafter"/>
</dbReference>
<keyword evidence="1" id="KW-0539">Nucleus</keyword>
<evidence type="ECO:0000256" key="1">
    <source>
        <dbReference type="PROSITE-ProRule" id="PRU00371"/>
    </source>
</evidence>
<feature type="domain" description="BESS" evidence="3">
    <location>
        <begin position="277"/>
        <end position="314"/>
    </location>
</feature>
<feature type="non-terminal residue" evidence="4">
    <location>
        <position position="314"/>
    </location>
</feature>
<dbReference type="PROSITE" id="PS51031">
    <property type="entry name" value="BESS"/>
    <property type="match status" value="1"/>
</dbReference>
<proteinExistence type="evidence at transcript level"/>
<accession>A0A0K8TML3</accession>
<evidence type="ECO:0000313" key="4">
    <source>
        <dbReference type="EMBL" id="JAI15396.1"/>
    </source>
</evidence>
<dbReference type="GO" id="GO:0003677">
    <property type="term" value="F:DNA binding"/>
    <property type="evidence" value="ECO:0007669"/>
    <property type="project" value="InterPro"/>
</dbReference>
<protein>
    <submittedName>
        <fullName evidence="4">Putative alcohol dehydrogenase transcription factor myb/sant-like protein</fullName>
    </submittedName>
</protein>
<comment type="subcellular location">
    <subcellularLocation>
        <location evidence="1">Nucleus</location>
    </subcellularLocation>
</comment>
<name>A0A0K8TML3_TABBR</name>
<dbReference type="InterPro" id="IPR039353">
    <property type="entry name" value="TF_Adf1"/>
</dbReference>
<dbReference type="GO" id="GO:0005667">
    <property type="term" value="C:transcription regulator complex"/>
    <property type="evidence" value="ECO:0007669"/>
    <property type="project" value="TreeGrafter"/>
</dbReference>
<dbReference type="SMART" id="SM00595">
    <property type="entry name" value="MADF"/>
    <property type="match status" value="1"/>
</dbReference>
<organism evidence="4">
    <name type="scientific">Tabanus bromius</name>
    <name type="common">Band-eyed brown horse fly</name>
    <dbReference type="NCBI Taxonomy" id="304241"/>
    <lineage>
        <taxon>Eukaryota</taxon>
        <taxon>Metazoa</taxon>
        <taxon>Ecdysozoa</taxon>
        <taxon>Arthropoda</taxon>
        <taxon>Hexapoda</taxon>
        <taxon>Insecta</taxon>
        <taxon>Pterygota</taxon>
        <taxon>Neoptera</taxon>
        <taxon>Endopterygota</taxon>
        <taxon>Diptera</taxon>
        <taxon>Brachycera</taxon>
        <taxon>Tabanomorpha</taxon>
        <taxon>Tabanoidea</taxon>
        <taxon>Tabanidae</taxon>
        <taxon>Tabanus</taxon>
    </lineage>
</organism>
<dbReference type="AlphaFoldDB" id="A0A0K8TML3"/>
<dbReference type="InterPro" id="IPR004210">
    <property type="entry name" value="BESS_motif"/>
</dbReference>
<dbReference type="GO" id="GO:0005634">
    <property type="term" value="C:nucleus"/>
    <property type="evidence" value="ECO:0007669"/>
    <property type="project" value="UniProtKB-SubCell"/>
</dbReference>
<dbReference type="InterPro" id="IPR006578">
    <property type="entry name" value="MADF-dom"/>
</dbReference>
<feature type="non-terminal residue" evidence="4">
    <location>
        <position position="1"/>
    </location>
</feature>
<sequence length="314" mass="36590">IQLIDTVKSCECLYNPKHKNYFCRPVVENLWKEIDIKLGKPPGASLSKWTNLRICFRREYTTFLKEKAKPYWAFFDKMFFLHAFLRRKRPTVGRLESHIQEALEKVSSITRGNFKNYVQNIENLESYEDEDEDDSRWNNHTIVKKERYDDENEHDFEVGSFDTDQNVHAAIYEEQTIPSQSTQAAQQSDKISSYKASTNFEQRNVCINVTEQNKLMPSSTTQDESIPKQNASYENIEDDDKHEDLTQSSNNATVNLDCKSDASQNPRAQSTLCKCKIDTDVMFLMSLLPDIQALSRRDKGKFKIETQRLIQNLP</sequence>
<dbReference type="Pfam" id="PF02944">
    <property type="entry name" value="BESS"/>
    <property type="match status" value="1"/>
</dbReference>
<dbReference type="Pfam" id="PF10545">
    <property type="entry name" value="MADF_DNA_bdg"/>
    <property type="match status" value="1"/>
</dbReference>
<dbReference type="PANTHER" id="PTHR12243">
    <property type="entry name" value="MADF DOMAIN TRANSCRIPTION FACTOR"/>
    <property type="match status" value="1"/>
</dbReference>
<dbReference type="EMBL" id="GDAI01002207">
    <property type="protein sequence ID" value="JAI15396.1"/>
    <property type="molecule type" value="mRNA"/>
</dbReference>
<evidence type="ECO:0000259" key="2">
    <source>
        <dbReference type="PROSITE" id="PS51029"/>
    </source>
</evidence>
<dbReference type="PROSITE" id="PS51029">
    <property type="entry name" value="MADF"/>
    <property type="match status" value="1"/>
</dbReference>
<reference evidence="4" key="1">
    <citation type="journal article" date="2015" name="Insect Biochem. Mol. Biol.">
        <title>An insight into the sialome of the horse fly, Tabanus bromius.</title>
        <authorList>
            <person name="Ribeiro J.M."/>
            <person name="Kazimirova M."/>
            <person name="Takac P."/>
            <person name="Andersen J.F."/>
            <person name="Francischetti I.M."/>
        </authorList>
    </citation>
    <scope>NUCLEOTIDE SEQUENCE</scope>
</reference>
<dbReference type="PANTHER" id="PTHR12243:SF69">
    <property type="entry name" value="SI:CH73-59F11.3"/>
    <property type="match status" value="1"/>
</dbReference>
<evidence type="ECO:0000259" key="3">
    <source>
        <dbReference type="PROSITE" id="PS51031"/>
    </source>
</evidence>
<feature type="domain" description="MADF" evidence="2">
    <location>
        <begin position="2"/>
        <end position="86"/>
    </location>
</feature>